<dbReference type="EnsemblMetazoa" id="GPAI037330-RA">
    <property type="protein sequence ID" value="GPAI037330-PA"/>
    <property type="gene ID" value="GPAI037330"/>
</dbReference>
<protein>
    <submittedName>
        <fullName evidence="1">Uncharacterized protein</fullName>
    </submittedName>
</protein>
<reference evidence="1" key="2">
    <citation type="submission" date="2020-05" db="UniProtKB">
        <authorList>
            <consortium name="EnsemblMetazoa"/>
        </authorList>
    </citation>
    <scope>IDENTIFICATION</scope>
    <source>
        <strain evidence="1">IAEA</strain>
    </source>
</reference>
<accession>A0A1B0A866</accession>
<evidence type="ECO:0000313" key="2">
    <source>
        <dbReference type="Proteomes" id="UP000092445"/>
    </source>
</evidence>
<dbReference type="Proteomes" id="UP000092445">
    <property type="component" value="Unassembled WGS sequence"/>
</dbReference>
<evidence type="ECO:0000313" key="1">
    <source>
        <dbReference type="EnsemblMetazoa" id="GPAI037330-PA"/>
    </source>
</evidence>
<keyword evidence="2" id="KW-1185">Reference proteome</keyword>
<reference evidence="2" key="1">
    <citation type="submission" date="2014-03" db="EMBL/GenBank/DDBJ databases">
        <authorList>
            <person name="Aksoy S."/>
            <person name="Warren W."/>
            <person name="Wilson R.K."/>
        </authorList>
    </citation>
    <scope>NUCLEOTIDE SEQUENCE [LARGE SCALE GENOMIC DNA]</scope>
    <source>
        <strain evidence="2">IAEA</strain>
    </source>
</reference>
<organism evidence="1 2">
    <name type="scientific">Glossina pallidipes</name>
    <name type="common">Tsetse fly</name>
    <dbReference type="NCBI Taxonomy" id="7398"/>
    <lineage>
        <taxon>Eukaryota</taxon>
        <taxon>Metazoa</taxon>
        <taxon>Ecdysozoa</taxon>
        <taxon>Arthropoda</taxon>
        <taxon>Hexapoda</taxon>
        <taxon>Insecta</taxon>
        <taxon>Pterygota</taxon>
        <taxon>Neoptera</taxon>
        <taxon>Endopterygota</taxon>
        <taxon>Diptera</taxon>
        <taxon>Brachycera</taxon>
        <taxon>Muscomorpha</taxon>
        <taxon>Hippoboscoidea</taxon>
        <taxon>Glossinidae</taxon>
        <taxon>Glossina</taxon>
    </lineage>
</organism>
<name>A0A1B0A866_GLOPL</name>
<sequence length="138" mass="15639">MKHMLSRIKAKPKSSWGVNFVGPKVKRRNLPLMTLSHSAKFPLSRPAAPNKISRMPKDSMQLNHSRVIKYNTSCGPPSKSILPRLDHDPVDLYCRNLLTTIGEELYNQILGEVVESRPCPHENWLQSGCVAKDLHNDE</sequence>
<dbReference type="VEuPathDB" id="VectorBase:GPAI037330"/>
<dbReference type="AlphaFoldDB" id="A0A1B0A866"/>
<proteinExistence type="predicted"/>